<accession>A0A9D1XDC3</accession>
<organism evidence="5 6">
    <name type="scientific">Candidatus Fusicatenibacter merdavium</name>
    <dbReference type="NCBI Taxonomy" id="2838600"/>
    <lineage>
        <taxon>Bacteria</taxon>
        <taxon>Bacillati</taxon>
        <taxon>Bacillota</taxon>
        <taxon>Clostridia</taxon>
        <taxon>Lachnospirales</taxon>
        <taxon>Lachnospiraceae</taxon>
        <taxon>Fusicatenibacter</taxon>
    </lineage>
</organism>
<evidence type="ECO:0000256" key="2">
    <source>
        <dbReference type="ARBA" id="ARBA00023125"/>
    </source>
</evidence>
<evidence type="ECO:0000259" key="4">
    <source>
        <dbReference type="PROSITE" id="PS50949"/>
    </source>
</evidence>
<dbReference type="Gene3D" id="1.20.120.530">
    <property type="entry name" value="GntR ligand-binding domain-like"/>
    <property type="match status" value="1"/>
</dbReference>
<dbReference type="PROSITE" id="PS50949">
    <property type="entry name" value="HTH_GNTR"/>
    <property type="match status" value="1"/>
</dbReference>
<dbReference type="PANTHER" id="PTHR43537">
    <property type="entry name" value="TRANSCRIPTIONAL REGULATOR, GNTR FAMILY"/>
    <property type="match status" value="1"/>
</dbReference>
<keyword evidence="2" id="KW-0238">DNA-binding</keyword>
<protein>
    <submittedName>
        <fullName evidence="5">FCD domain-containing protein</fullName>
    </submittedName>
</protein>
<dbReference type="PANTHER" id="PTHR43537:SF5">
    <property type="entry name" value="UXU OPERON TRANSCRIPTIONAL REGULATOR"/>
    <property type="match status" value="1"/>
</dbReference>
<evidence type="ECO:0000256" key="1">
    <source>
        <dbReference type="ARBA" id="ARBA00023015"/>
    </source>
</evidence>
<dbReference type="EMBL" id="DXEK01000092">
    <property type="protein sequence ID" value="HIX77061.1"/>
    <property type="molecule type" value="Genomic_DNA"/>
</dbReference>
<dbReference type="Pfam" id="PF07729">
    <property type="entry name" value="FCD"/>
    <property type="match status" value="1"/>
</dbReference>
<evidence type="ECO:0000313" key="6">
    <source>
        <dbReference type="Proteomes" id="UP000886890"/>
    </source>
</evidence>
<evidence type="ECO:0000256" key="3">
    <source>
        <dbReference type="ARBA" id="ARBA00023163"/>
    </source>
</evidence>
<dbReference type="InterPro" id="IPR000524">
    <property type="entry name" value="Tscrpt_reg_HTH_GntR"/>
</dbReference>
<dbReference type="GO" id="GO:0003700">
    <property type="term" value="F:DNA-binding transcription factor activity"/>
    <property type="evidence" value="ECO:0007669"/>
    <property type="project" value="InterPro"/>
</dbReference>
<dbReference type="Gene3D" id="1.10.10.10">
    <property type="entry name" value="Winged helix-like DNA-binding domain superfamily/Winged helix DNA-binding domain"/>
    <property type="match status" value="1"/>
</dbReference>
<dbReference type="InterPro" id="IPR036390">
    <property type="entry name" value="WH_DNA-bd_sf"/>
</dbReference>
<comment type="caution">
    <text evidence="5">The sequence shown here is derived from an EMBL/GenBank/DDBJ whole genome shotgun (WGS) entry which is preliminary data.</text>
</comment>
<dbReference type="GO" id="GO:0003677">
    <property type="term" value="F:DNA binding"/>
    <property type="evidence" value="ECO:0007669"/>
    <property type="project" value="UniProtKB-KW"/>
</dbReference>
<dbReference type="SMART" id="SM00345">
    <property type="entry name" value="HTH_GNTR"/>
    <property type="match status" value="1"/>
</dbReference>
<dbReference type="AlphaFoldDB" id="A0A9D1XDC3"/>
<reference evidence="5" key="2">
    <citation type="submission" date="2021-04" db="EMBL/GenBank/DDBJ databases">
        <authorList>
            <person name="Gilroy R."/>
        </authorList>
    </citation>
    <scope>NUCLEOTIDE SEQUENCE</scope>
    <source>
        <strain evidence="5">CHK183-1962</strain>
    </source>
</reference>
<dbReference type="PRINTS" id="PR00035">
    <property type="entry name" value="HTHGNTR"/>
</dbReference>
<dbReference type="Proteomes" id="UP000886890">
    <property type="component" value="Unassembled WGS sequence"/>
</dbReference>
<reference evidence="5" key="1">
    <citation type="journal article" date="2021" name="PeerJ">
        <title>Extensive microbial diversity within the chicken gut microbiome revealed by metagenomics and culture.</title>
        <authorList>
            <person name="Gilroy R."/>
            <person name="Ravi A."/>
            <person name="Getino M."/>
            <person name="Pursley I."/>
            <person name="Horton D.L."/>
            <person name="Alikhan N.F."/>
            <person name="Baker D."/>
            <person name="Gharbi K."/>
            <person name="Hall N."/>
            <person name="Watson M."/>
            <person name="Adriaenssens E.M."/>
            <person name="Foster-Nyarko E."/>
            <person name="Jarju S."/>
            <person name="Secka A."/>
            <person name="Antonio M."/>
            <person name="Oren A."/>
            <person name="Chaudhuri R.R."/>
            <person name="La Ragione R."/>
            <person name="Hildebrand F."/>
            <person name="Pallen M.J."/>
        </authorList>
    </citation>
    <scope>NUCLEOTIDE SEQUENCE</scope>
    <source>
        <strain evidence="5">CHK183-1962</strain>
    </source>
</reference>
<dbReference type="InterPro" id="IPR011711">
    <property type="entry name" value="GntR_C"/>
</dbReference>
<dbReference type="InterPro" id="IPR036388">
    <property type="entry name" value="WH-like_DNA-bd_sf"/>
</dbReference>
<feature type="domain" description="HTH gntR-type" evidence="4">
    <location>
        <begin position="7"/>
        <end position="75"/>
    </location>
</feature>
<dbReference type="SMART" id="SM00895">
    <property type="entry name" value="FCD"/>
    <property type="match status" value="1"/>
</dbReference>
<sequence>MIHSDEKSLPEKLSDGIVKYILKEQLQPGDRLPNESVLAEQLGAGRSSVREAIKLLASRNIVTVRQGSGTYVSARPGVVEDPLGFTFIQDKRKLAEDLLEIRFLLEPAIAAWAAAYATEEEIGRIRKLCDETEQLLKAGKDHTEKDVEFHTAISMSSKNLVVPRLTPVIHSAVPLFIDLTKSALRRETIDTHREITEAIAAHDAVRAQDAMYLHLVYNRRLIRTADTLHSGDSL</sequence>
<gene>
    <name evidence="5" type="ORF">H9734_05625</name>
</gene>
<dbReference type="CDD" id="cd07377">
    <property type="entry name" value="WHTH_GntR"/>
    <property type="match status" value="1"/>
</dbReference>
<dbReference type="Pfam" id="PF00392">
    <property type="entry name" value="GntR"/>
    <property type="match status" value="1"/>
</dbReference>
<keyword evidence="3" id="KW-0804">Transcription</keyword>
<dbReference type="SUPFAM" id="SSF48008">
    <property type="entry name" value="GntR ligand-binding domain-like"/>
    <property type="match status" value="1"/>
</dbReference>
<proteinExistence type="predicted"/>
<dbReference type="InterPro" id="IPR008920">
    <property type="entry name" value="TF_FadR/GntR_C"/>
</dbReference>
<keyword evidence="1" id="KW-0805">Transcription regulation</keyword>
<evidence type="ECO:0000313" key="5">
    <source>
        <dbReference type="EMBL" id="HIX77061.1"/>
    </source>
</evidence>
<name>A0A9D1XDC3_9FIRM</name>
<dbReference type="SUPFAM" id="SSF46785">
    <property type="entry name" value="Winged helix' DNA-binding domain"/>
    <property type="match status" value="1"/>
</dbReference>